<evidence type="ECO:0000313" key="4">
    <source>
        <dbReference type="Proteomes" id="UP000828390"/>
    </source>
</evidence>
<keyword evidence="1" id="KW-0808">Transferase</keyword>
<dbReference type="Gene3D" id="3.90.228.10">
    <property type="match status" value="1"/>
</dbReference>
<dbReference type="InterPro" id="IPR012317">
    <property type="entry name" value="Poly(ADP-ribose)pol_cat_dom"/>
</dbReference>
<evidence type="ECO:0000313" key="3">
    <source>
        <dbReference type="EMBL" id="KAH3840164.1"/>
    </source>
</evidence>
<dbReference type="PANTHER" id="PTHR45740">
    <property type="entry name" value="POLY [ADP-RIBOSE] POLYMERASE"/>
    <property type="match status" value="1"/>
</dbReference>
<dbReference type="InterPro" id="IPR051712">
    <property type="entry name" value="ARTD-AVP"/>
</dbReference>
<dbReference type="EMBL" id="JAIWYP010000004">
    <property type="protein sequence ID" value="KAH3840164.1"/>
    <property type="molecule type" value="Genomic_DNA"/>
</dbReference>
<feature type="domain" description="PARP catalytic" evidence="2">
    <location>
        <begin position="1"/>
        <end position="171"/>
    </location>
</feature>
<dbReference type="PROSITE" id="PS51059">
    <property type="entry name" value="PARP_CATALYTIC"/>
    <property type="match status" value="1"/>
</dbReference>
<proteinExistence type="predicted"/>
<keyword evidence="4" id="KW-1185">Reference proteome</keyword>
<comment type="caution">
    <text evidence="3">The sequence shown here is derived from an EMBL/GenBank/DDBJ whole genome shotgun (WGS) entry which is preliminary data.</text>
</comment>
<keyword evidence="1" id="KW-0328">Glycosyltransferase</keyword>
<dbReference type="Proteomes" id="UP000828390">
    <property type="component" value="Unassembled WGS sequence"/>
</dbReference>
<dbReference type="GO" id="GO:0003950">
    <property type="term" value="F:NAD+ poly-ADP-ribosyltransferase activity"/>
    <property type="evidence" value="ECO:0007669"/>
    <property type="project" value="UniProtKB-UniRule"/>
</dbReference>
<evidence type="ECO:0000259" key="2">
    <source>
        <dbReference type="PROSITE" id="PS51059"/>
    </source>
</evidence>
<protein>
    <recommendedName>
        <fullName evidence="1">Poly [ADP-ribose] polymerase</fullName>
        <shortName evidence="1">PARP</shortName>
        <ecNumber evidence="1">2.4.2.-</ecNumber>
    </recommendedName>
</protein>
<dbReference type="GO" id="GO:1990404">
    <property type="term" value="F:NAD+-protein mono-ADP-ribosyltransferase activity"/>
    <property type="evidence" value="ECO:0007669"/>
    <property type="project" value="TreeGrafter"/>
</dbReference>
<organism evidence="3 4">
    <name type="scientific">Dreissena polymorpha</name>
    <name type="common">Zebra mussel</name>
    <name type="synonym">Mytilus polymorpha</name>
    <dbReference type="NCBI Taxonomy" id="45954"/>
    <lineage>
        <taxon>Eukaryota</taxon>
        <taxon>Metazoa</taxon>
        <taxon>Spiralia</taxon>
        <taxon>Lophotrochozoa</taxon>
        <taxon>Mollusca</taxon>
        <taxon>Bivalvia</taxon>
        <taxon>Autobranchia</taxon>
        <taxon>Heteroconchia</taxon>
        <taxon>Euheterodonta</taxon>
        <taxon>Imparidentia</taxon>
        <taxon>Neoheterodontei</taxon>
        <taxon>Myida</taxon>
        <taxon>Dreissenoidea</taxon>
        <taxon>Dreissenidae</taxon>
        <taxon>Dreissena</taxon>
    </lineage>
</organism>
<dbReference type="AlphaFoldDB" id="A0A9D4QQZ4"/>
<dbReference type="SUPFAM" id="SSF56399">
    <property type="entry name" value="ADP-ribosylation"/>
    <property type="match status" value="1"/>
</dbReference>
<gene>
    <name evidence="3" type="ORF">DPMN_113608</name>
</gene>
<name>A0A9D4QQZ4_DREPO</name>
<evidence type="ECO:0000256" key="1">
    <source>
        <dbReference type="RuleBase" id="RU362114"/>
    </source>
</evidence>
<sequence length="171" mass="19398">MACNTQIIDTDIFFQRNCTLSKGTWSNNVDKRINEYYLFHGTLTSNAESIAQQGFDVRFSKGALMLGRGIYFTDSLVKADQYTRPDDSGMCCIIMARVLLGDFVVTKSCSGIPSTSCQPPCKQCMTSLCNKSDSQHQRFDSVVFTGGLHKEFVVYDNWRAFPEFIIFYKRV</sequence>
<reference evidence="3" key="1">
    <citation type="journal article" date="2019" name="bioRxiv">
        <title>The Genome of the Zebra Mussel, Dreissena polymorpha: A Resource for Invasive Species Research.</title>
        <authorList>
            <person name="McCartney M.A."/>
            <person name="Auch B."/>
            <person name="Kono T."/>
            <person name="Mallez S."/>
            <person name="Zhang Y."/>
            <person name="Obille A."/>
            <person name="Becker A."/>
            <person name="Abrahante J.E."/>
            <person name="Garbe J."/>
            <person name="Badalamenti J.P."/>
            <person name="Herman A."/>
            <person name="Mangelson H."/>
            <person name="Liachko I."/>
            <person name="Sullivan S."/>
            <person name="Sone E.D."/>
            <person name="Koren S."/>
            <person name="Silverstein K.A.T."/>
            <person name="Beckman K.B."/>
            <person name="Gohl D.M."/>
        </authorList>
    </citation>
    <scope>NUCLEOTIDE SEQUENCE</scope>
    <source>
        <strain evidence="3">Duluth1</strain>
        <tissue evidence="3">Whole animal</tissue>
    </source>
</reference>
<accession>A0A9D4QQZ4</accession>
<dbReference type="Pfam" id="PF00644">
    <property type="entry name" value="PARP"/>
    <property type="match status" value="1"/>
</dbReference>
<keyword evidence="1" id="KW-0520">NAD</keyword>
<dbReference type="PANTHER" id="PTHR45740:SF2">
    <property type="entry name" value="POLY [ADP-RIBOSE] POLYMERASE"/>
    <property type="match status" value="1"/>
</dbReference>
<dbReference type="GO" id="GO:0005634">
    <property type="term" value="C:nucleus"/>
    <property type="evidence" value="ECO:0007669"/>
    <property type="project" value="TreeGrafter"/>
</dbReference>
<reference evidence="3" key="2">
    <citation type="submission" date="2020-11" db="EMBL/GenBank/DDBJ databases">
        <authorList>
            <person name="McCartney M.A."/>
            <person name="Auch B."/>
            <person name="Kono T."/>
            <person name="Mallez S."/>
            <person name="Becker A."/>
            <person name="Gohl D.M."/>
            <person name="Silverstein K.A.T."/>
            <person name="Koren S."/>
            <person name="Bechman K.B."/>
            <person name="Herman A."/>
            <person name="Abrahante J.E."/>
            <person name="Garbe J."/>
        </authorList>
    </citation>
    <scope>NUCLEOTIDE SEQUENCE</scope>
    <source>
        <strain evidence="3">Duluth1</strain>
        <tissue evidence="3">Whole animal</tissue>
    </source>
</reference>
<dbReference type="EC" id="2.4.2.-" evidence="1"/>